<proteinExistence type="predicted"/>
<organism evidence="1">
    <name type="scientific">Fringilla coelebs papillomavirus</name>
    <name type="common">FcPV</name>
    <dbReference type="NCBI Taxonomy" id="197771"/>
    <lineage>
        <taxon>Viruses</taxon>
        <taxon>Monodnaviria</taxon>
        <taxon>Shotokuvirae</taxon>
        <taxon>Cossaviricota</taxon>
        <taxon>Papovaviricetes</taxon>
        <taxon>Zurhausenvirales</taxon>
        <taxon>Papillomaviridae</taxon>
        <taxon>Firstpapillomavirinae</taxon>
        <taxon>Etapapillomavirus</taxon>
    </lineage>
</organism>
<protein>
    <submittedName>
        <fullName evidence="1">E6</fullName>
    </submittedName>
</protein>
<name>A0A193DR11_FCPV</name>
<evidence type="ECO:0000313" key="1">
    <source>
        <dbReference type="EMBL" id="ANN44258.1"/>
    </source>
</evidence>
<sequence length="82" mass="9701">MDIKRVPVTFSTILRWSGKNPKKVKVTCKYCWRVLSQLELFQLEEDSRASQQKLFLIEIARSGEKILTRYRGSCCRCRLFVD</sequence>
<organismHost>
    <name type="scientific">Fringilla coelebs</name>
    <name type="common">chaffinch</name>
    <dbReference type="NCBI Taxonomy" id="37598"/>
</organismHost>
<dbReference type="EMBL" id="KU504337">
    <property type="protein sequence ID" value="ANN44258.1"/>
    <property type="molecule type" value="Genomic_DNA"/>
</dbReference>
<reference evidence="1" key="1">
    <citation type="journal article" date="2016" name="J. Wildl. Dis.">
        <title>Identification and Characterization of Fringilla coelebs Papillomavirus 1 (FcPV1) in Free-living and Captive Birds in Italy.</title>
        <authorList>
            <person name="Prosperi A."/>
            <person name="Chiari M."/>
            <person name="Zanoni M."/>
            <person name="Gallina L."/>
            <person name="Casa G."/>
            <person name="Scagliarini A."/>
            <person name="Lavazza A."/>
        </authorList>
    </citation>
    <scope>NUCLEOTIDE SEQUENCE</scope>
    <source>
        <strain evidence="1">373-482/1012</strain>
    </source>
</reference>
<accession>A0A193DR11</accession>
<feature type="non-terminal residue" evidence="1">
    <location>
        <position position="82"/>
    </location>
</feature>